<keyword evidence="4" id="KW-1185">Reference proteome</keyword>
<dbReference type="InterPro" id="IPR010992">
    <property type="entry name" value="IHF-like_DNA-bd_dom_sf"/>
</dbReference>
<dbReference type="InterPro" id="IPR000119">
    <property type="entry name" value="Hist_DNA-bd"/>
</dbReference>
<evidence type="ECO:0000256" key="1">
    <source>
        <dbReference type="ARBA" id="ARBA00023125"/>
    </source>
</evidence>
<dbReference type="GO" id="GO:0003677">
    <property type="term" value="F:DNA binding"/>
    <property type="evidence" value="ECO:0007669"/>
    <property type="project" value="UniProtKB-KW"/>
</dbReference>
<dbReference type="OrthoDB" id="47346at2759"/>
<keyword evidence="1" id="KW-0238">DNA-binding</keyword>
<evidence type="ECO:0000256" key="2">
    <source>
        <dbReference type="RuleBase" id="RU003939"/>
    </source>
</evidence>
<reference evidence="3 4" key="1">
    <citation type="journal article" date="2015" name="Plant Cell">
        <title>Oil accumulation by the oleaginous diatom Fistulifera solaris as revealed by the genome and transcriptome.</title>
        <authorList>
            <person name="Tanaka T."/>
            <person name="Maeda Y."/>
            <person name="Veluchamy A."/>
            <person name="Tanaka M."/>
            <person name="Abida H."/>
            <person name="Marechal E."/>
            <person name="Bowler C."/>
            <person name="Muto M."/>
            <person name="Sunaga Y."/>
            <person name="Tanaka M."/>
            <person name="Yoshino T."/>
            <person name="Taniguchi T."/>
            <person name="Fukuda Y."/>
            <person name="Nemoto M."/>
            <person name="Matsumoto M."/>
            <person name="Wong P.S."/>
            <person name="Aburatani S."/>
            <person name="Fujibuchi W."/>
        </authorList>
    </citation>
    <scope>NUCLEOTIDE SEQUENCE [LARGE SCALE GENOMIC DNA]</scope>
    <source>
        <strain evidence="3 4">JPCC DA0580</strain>
    </source>
</reference>
<accession>A0A1Z5JTX9</accession>
<dbReference type="EMBL" id="BDSP01000117">
    <property type="protein sequence ID" value="GAX17495.1"/>
    <property type="molecule type" value="Genomic_DNA"/>
</dbReference>
<proteinExistence type="inferred from homology"/>
<sequence length="133" mass="14711">MLRITRRILPAHKIRGSIATAQVSFSSSESESSKASKASKDRVSTEDIVHLVAEAHHLSLAETRRILTTTFDAIVDAVAEKKEVSISKFGAFVPSRSKEYTARNPKTGEPVHVPAKDKVKFRAYDAFKKTVSR</sequence>
<name>A0A1Z5JTX9_FISSO</name>
<gene>
    <name evidence="3" type="ORF">FisN_5Hh147</name>
</gene>
<comment type="caution">
    <text evidence="3">The sequence shown here is derived from an EMBL/GenBank/DDBJ whole genome shotgun (WGS) entry which is preliminary data.</text>
</comment>
<evidence type="ECO:0000313" key="3">
    <source>
        <dbReference type="EMBL" id="GAX17495.1"/>
    </source>
</evidence>
<protein>
    <recommendedName>
        <fullName evidence="5">DNA-binding protein HU-beta</fullName>
    </recommendedName>
</protein>
<dbReference type="Gene3D" id="4.10.520.10">
    <property type="entry name" value="IHF-like DNA-binding proteins"/>
    <property type="match status" value="1"/>
</dbReference>
<dbReference type="AlphaFoldDB" id="A0A1Z5JTX9"/>
<comment type="similarity">
    <text evidence="2">Belongs to the bacterial histone-like protein family.</text>
</comment>
<dbReference type="SMART" id="SM00411">
    <property type="entry name" value="BHL"/>
    <property type="match status" value="1"/>
</dbReference>
<dbReference type="SUPFAM" id="SSF47729">
    <property type="entry name" value="IHF-like DNA-binding proteins"/>
    <property type="match status" value="1"/>
</dbReference>
<dbReference type="PANTHER" id="PTHR33175">
    <property type="entry name" value="DNA-BINDING PROTEIN HU"/>
    <property type="match status" value="1"/>
</dbReference>
<dbReference type="InParanoid" id="A0A1Z5JTX9"/>
<organism evidence="3 4">
    <name type="scientific">Fistulifera solaris</name>
    <name type="common">Oleaginous diatom</name>
    <dbReference type="NCBI Taxonomy" id="1519565"/>
    <lineage>
        <taxon>Eukaryota</taxon>
        <taxon>Sar</taxon>
        <taxon>Stramenopiles</taxon>
        <taxon>Ochrophyta</taxon>
        <taxon>Bacillariophyta</taxon>
        <taxon>Bacillariophyceae</taxon>
        <taxon>Bacillariophycidae</taxon>
        <taxon>Naviculales</taxon>
        <taxon>Naviculaceae</taxon>
        <taxon>Fistulifera</taxon>
    </lineage>
</organism>
<dbReference type="Pfam" id="PF00216">
    <property type="entry name" value="Bac_DNA_binding"/>
    <property type="match status" value="1"/>
</dbReference>
<dbReference type="CDD" id="cd13832">
    <property type="entry name" value="IHF"/>
    <property type="match status" value="1"/>
</dbReference>
<dbReference type="PANTHER" id="PTHR33175:SF3">
    <property type="entry name" value="DNA-BINDING PROTEIN HU-BETA"/>
    <property type="match status" value="1"/>
</dbReference>
<evidence type="ECO:0008006" key="5">
    <source>
        <dbReference type="Google" id="ProtNLM"/>
    </source>
</evidence>
<evidence type="ECO:0000313" key="4">
    <source>
        <dbReference type="Proteomes" id="UP000198406"/>
    </source>
</evidence>
<dbReference type="Proteomes" id="UP000198406">
    <property type="component" value="Unassembled WGS sequence"/>
</dbReference>
<dbReference type="GO" id="GO:0030527">
    <property type="term" value="F:structural constituent of chromatin"/>
    <property type="evidence" value="ECO:0007669"/>
    <property type="project" value="InterPro"/>
</dbReference>